<evidence type="ECO:0000313" key="2">
    <source>
        <dbReference type="EMBL" id="TFK97986.1"/>
    </source>
</evidence>
<dbReference type="STRING" id="1884261.A0A5C3Q8T8"/>
<feature type="compositionally biased region" description="Acidic residues" evidence="1">
    <location>
        <begin position="112"/>
        <end position="167"/>
    </location>
</feature>
<dbReference type="OrthoDB" id="3253399at2759"/>
<accession>A0A5C3Q8T8</accession>
<feature type="compositionally biased region" description="Basic and acidic residues" evidence="1">
    <location>
        <begin position="95"/>
        <end position="107"/>
    </location>
</feature>
<proteinExistence type="predicted"/>
<dbReference type="AlphaFoldDB" id="A0A5C3Q8T8"/>
<sequence length="304" mass="33441">MARKSAPSTSSKTKVKAHPKSTAPKPSKSTPLQSGSGTESDEDDVPETFTLDQSKRHAKDERRKMEEWRAEEKERKRERQRQRSNAQVAAEGGDEESRAIARMERAMQDAQNSDDDDEDGLPLDGDDLDADAGGLDSEDDILDDEDDLEDDDDDEESMDDDDVEDGEWGGVSIDATDEYLPDHLFESAFAAQHAANISAKKQQKKQLLSGSSKATTPSTRKKQTRNTAKDIQLGTNTFRVLPASASPHTIPASLKARKFYEKTLGLKSGGQAVRGRGWERRAANVGVLRRSVHGPASGFARQTR</sequence>
<name>A0A5C3Q8T8_9AGAR</name>
<feature type="compositionally biased region" description="Polar residues" evidence="1">
    <location>
        <begin position="1"/>
        <end position="12"/>
    </location>
</feature>
<dbReference type="EMBL" id="ML178843">
    <property type="protein sequence ID" value="TFK97986.1"/>
    <property type="molecule type" value="Genomic_DNA"/>
</dbReference>
<organism evidence="2 3">
    <name type="scientific">Pterulicium gracile</name>
    <dbReference type="NCBI Taxonomy" id="1884261"/>
    <lineage>
        <taxon>Eukaryota</taxon>
        <taxon>Fungi</taxon>
        <taxon>Dikarya</taxon>
        <taxon>Basidiomycota</taxon>
        <taxon>Agaricomycotina</taxon>
        <taxon>Agaricomycetes</taxon>
        <taxon>Agaricomycetidae</taxon>
        <taxon>Agaricales</taxon>
        <taxon>Pleurotineae</taxon>
        <taxon>Pterulaceae</taxon>
        <taxon>Pterulicium</taxon>
    </lineage>
</organism>
<reference evidence="2 3" key="1">
    <citation type="journal article" date="2019" name="Nat. Ecol. Evol.">
        <title>Megaphylogeny resolves global patterns of mushroom evolution.</title>
        <authorList>
            <person name="Varga T."/>
            <person name="Krizsan K."/>
            <person name="Foldi C."/>
            <person name="Dima B."/>
            <person name="Sanchez-Garcia M."/>
            <person name="Sanchez-Ramirez S."/>
            <person name="Szollosi G.J."/>
            <person name="Szarkandi J.G."/>
            <person name="Papp V."/>
            <person name="Albert L."/>
            <person name="Andreopoulos W."/>
            <person name="Angelini C."/>
            <person name="Antonin V."/>
            <person name="Barry K.W."/>
            <person name="Bougher N.L."/>
            <person name="Buchanan P."/>
            <person name="Buyck B."/>
            <person name="Bense V."/>
            <person name="Catcheside P."/>
            <person name="Chovatia M."/>
            <person name="Cooper J."/>
            <person name="Damon W."/>
            <person name="Desjardin D."/>
            <person name="Finy P."/>
            <person name="Geml J."/>
            <person name="Haridas S."/>
            <person name="Hughes K."/>
            <person name="Justo A."/>
            <person name="Karasinski D."/>
            <person name="Kautmanova I."/>
            <person name="Kiss B."/>
            <person name="Kocsube S."/>
            <person name="Kotiranta H."/>
            <person name="LaButti K.M."/>
            <person name="Lechner B.E."/>
            <person name="Liimatainen K."/>
            <person name="Lipzen A."/>
            <person name="Lukacs Z."/>
            <person name="Mihaltcheva S."/>
            <person name="Morgado L.N."/>
            <person name="Niskanen T."/>
            <person name="Noordeloos M.E."/>
            <person name="Ohm R.A."/>
            <person name="Ortiz-Santana B."/>
            <person name="Ovrebo C."/>
            <person name="Racz N."/>
            <person name="Riley R."/>
            <person name="Savchenko A."/>
            <person name="Shiryaev A."/>
            <person name="Soop K."/>
            <person name="Spirin V."/>
            <person name="Szebenyi C."/>
            <person name="Tomsovsky M."/>
            <person name="Tulloss R.E."/>
            <person name="Uehling J."/>
            <person name="Grigoriev I.V."/>
            <person name="Vagvolgyi C."/>
            <person name="Papp T."/>
            <person name="Martin F.M."/>
            <person name="Miettinen O."/>
            <person name="Hibbett D.S."/>
            <person name="Nagy L.G."/>
        </authorList>
    </citation>
    <scope>NUCLEOTIDE SEQUENCE [LARGE SCALE GENOMIC DNA]</scope>
    <source>
        <strain evidence="2 3">CBS 309.79</strain>
    </source>
</reference>
<feature type="compositionally biased region" description="Basic and acidic residues" evidence="1">
    <location>
        <begin position="53"/>
        <end position="77"/>
    </location>
</feature>
<gene>
    <name evidence="2" type="ORF">BDV98DRAFT_573730</name>
</gene>
<feature type="compositionally biased region" description="Polar residues" evidence="1">
    <location>
        <begin position="27"/>
        <end position="38"/>
    </location>
</feature>
<dbReference type="Proteomes" id="UP000305067">
    <property type="component" value="Unassembled WGS sequence"/>
</dbReference>
<evidence type="ECO:0000313" key="3">
    <source>
        <dbReference type="Proteomes" id="UP000305067"/>
    </source>
</evidence>
<protein>
    <submittedName>
        <fullName evidence="2">Uncharacterized protein</fullName>
    </submittedName>
</protein>
<keyword evidence="3" id="KW-1185">Reference proteome</keyword>
<feature type="region of interest" description="Disordered" evidence="1">
    <location>
        <begin position="1"/>
        <end position="175"/>
    </location>
</feature>
<feature type="compositionally biased region" description="Low complexity" evidence="1">
    <location>
        <begin position="205"/>
        <end position="214"/>
    </location>
</feature>
<evidence type="ECO:0000256" key="1">
    <source>
        <dbReference type="SAM" id="MobiDB-lite"/>
    </source>
</evidence>
<feature type="region of interest" description="Disordered" evidence="1">
    <location>
        <begin position="194"/>
        <end position="228"/>
    </location>
</feature>